<dbReference type="AlphaFoldDB" id="A0A9N9Q6K2"/>
<reference evidence="1" key="1">
    <citation type="submission" date="2021-07" db="EMBL/GenBank/DDBJ databases">
        <authorList>
            <person name="Durling M."/>
        </authorList>
    </citation>
    <scope>NUCLEOTIDE SEQUENCE</scope>
</reference>
<name>A0A9N9Q6K2_9HELO</name>
<evidence type="ECO:0000313" key="2">
    <source>
        <dbReference type="Proteomes" id="UP000701801"/>
    </source>
</evidence>
<keyword evidence="2" id="KW-1185">Reference proteome</keyword>
<gene>
    <name evidence="1" type="ORF">HYALB_00008390</name>
</gene>
<sequence length="100" mass="11869">MANRIKWYFNQQHPNINPGFRLQLPGWEDFTHAEPSRDQLRARPILKLLELYIWYIGKVRVLATLTEHTRWATSTNTYQANKEIRTILDKDTGQQIACTR</sequence>
<organism evidence="1 2">
    <name type="scientific">Hymenoscyphus albidus</name>
    <dbReference type="NCBI Taxonomy" id="595503"/>
    <lineage>
        <taxon>Eukaryota</taxon>
        <taxon>Fungi</taxon>
        <taxon>Dikarya</taxon>
        <taxon>Ascomycota</taxon>
        <taxon>Pezizomycotina</taxon>
        <taxon>Leotiomycetes</taxon>
        <taxon>Helotiales</taxon>
        <taxon>Helotiaceae</taxon>
        <taxon>Hymenoscyphus</taxon>
    </lineage>
</organism>
<evidence type="ECO:0000313" key="1">
    <source>
        <dbReference type="EMBL" id="CAG8975631.1"/>
    </source>
</evidence>
<comment type="caution">
    <text evidence="1">The sequence shown here is derived from an EMBL/GenBank/DDBJ whole genome shotgun (WGS) entry which is preliminary data.</text>
</comment>
<proteinExistence type="predicted"/>
<accession>A0A9N9Q6K2</accession>
<dbReference type="Proteomes" id="UP000701801">
    <property type="component" value="Unassembled WGS sequence"/>
</dbReference>
<protein>
    <submittedName>
        <fullName evidence="1">Uncharacterized protein</fullName>
    </submittedName>
</protein>
<dbReference type="EMBL" id="CAJVRM010000144">
    <property type="protein sequence ID" value="CAG8975631.1"/>
    <property type="molecule type" value="Genomic_DNA"/>
</dbReference>